<name>A0A4Y7QDH2_9AGAM</name>
<keyword evidence="3" id="KW-1185">Reference proteome</keyword>
<evidence type="ECO:0000256" key="1">
    <source>
        <dbReference type="SAM" id="MobiDB-lite"/>
    </source>
</evidence>
<evidence type="ECO:0000313" key="2">
    <source>
        <dbReference type="EMBL" id="TDL25733.1"/>
    </source>
</evidence>
<protein>
    <submittedName>
        <fullName evidence="2">Uncharacterized protein</fullName>
    </submittedName>
</protein>
<gene>
    <name evidence="2" type="ORF">BD410DRAFT_606321</name>
</gene>
<dbReference type="AlphaFoldDB" id="A0A4Y7QDH2"/>
<dbReference type="EMBL" id="ML170163">
    <property type="protein sequence ID" value="TDL25733.1"/>
    <property type="molecule type" value="Genomic_DNA"/>
</dbReference>
<sequence length="59" mass="6904">MDTIDERVFFEGGIRFIISTRVKVRWNVKVDGQTRITSSSRTRTKPEAWSPLEIRHMAP</sequence>
<reference evidence="2 3" key="1">
    <citation type="submission" date="2018-06" db="EMBL/GenBank/DDBJ databases">
        <title>A transcriptomic atlas of mushroom development highlights an independent origin of complex multicellularity.</title>
        <authorList>
            <consortium name="DOE Joint Genome Institute"/>
            <person name="Krizsan K."/>
            <person name="Almasi E."/>
            <person name="Merenyi Z."/>
            <person name="Sahu N."/>
            <person name="Viragh M."/>
            <person name="Koszo T."/>
            <person name="Mondo S."/>
            <person name="Kiss B."/>
            <person name="Balint B."/>
            <person name="Kues U."/>
            <person name="Barry K."/>
            <person name="Hegedus J.C."/>
            <person name="Henrissat B."/>
            <person name="Johnson J."/>
            <person name="Lipzen A."/>
            <person name="Ohm R."/>
            <person name="Nagy I."/>
            <person name="Pangilinan J."/>
            <person name="Yan J."/>
            <person name="Xiong Y."/>
            <person name="Grigoriev I.V."/>
            <person name="Hibbett D.S."/>
            <person name="Nagy L.G."/>
        </authorList>
    </citation>
    <scope>NUCLEOTIDE SEQUENCE [LARGE SCALE GENOMIC DNA]</scope>
    <source>
        <strain evidence="2 3">SZMC22713</strain>
    </source>
</reference>
<feature type="region of interest" description="Disordered" evidence="1">
    <location>
        <begin position="35"/>
        <end position="59"/>
    </location>
</feature>
<proteinExistence type="predicted"/>
<dbReference type="Proteomes" id="UP000294933">
    <property type="component" value="Unassembled WGS sequence"/>
</dbReference>
<evidence type="ECO:0000313" key="3">
    <source>
        <dbReference type="Proteomes" id="UP000294933"/>
    </source>
</evidence>
<accession>A0A4Y7QDH2</accession>
<dbReference type="VEuPathDB" id="FungiDB:BD410DRAFT_606321"/>
<organism evidence="2 3">
    <name type="scientific">Rickenella mellea</name>
    <dbReference type="NCBI Taxonomy" id="50990"/>
    <lineage>
        <taxon>Eukaryota</taxon>
        <taxon>Fungi</taxon>
        <taxon>Dikarya</taxon>
        <taxon>Basidiomycota</taxon>
        <taxon>Agaricomycotina</taxon>
        <taxon>Agaricomycetes</taxon>
        <taxon>Hymenochaetales</taxon>
        <taxon>Rickenellaceae</taxon>
        <taxon>Rickenella</taxon>
    </lineage>
</organism>